<dbReference type="AlphaFoldDB" id="A0A165IQ90"/>
<organism evidence="1 2">
    <name type="scientific">Calocera cornea HHB12733</name>
    <dbReference type="NCBI Taxonomy" id="1353952"/>
    <lineage>
        <taxon>Eukaryota</taxon>
        <taxon>Fungi</taxon>
        <taxon>Dikarya</taxon>
        <taxon>Basidiomycota</taxon>
        <taxon>Agaricomycotina</taxon>
        <taxon>Dacrymycetes</taxon>
        <taxon>Dacrymycetales</taxon>
        <taxon>Dacrymycetaceae</taxon>
        <taxon>Calocera</taxon>
    </lineage>
</organism>
<dbReference type="OrthoDB" id="3419757at2759"/>
<reference evidence="1 2" key="1">
    <citation type="journal article" date="2016" name="Mol. Biol. Evol.">
        <title>Comparative Genomics of Early-Diverging Mushroom-Forming Fungi Provides Insights into the Origins of Lignocellulose Decay Capabilities.</title>
        <authorList>
            <person name="Nagy L.G."/>
            <person name="Riley R."/>
            <person name="Tritt A."/>
            <person name="Adam C."/>
            <person name="Daum C."/>
            <person name="Floudas D."/>
            <person name="Sun H."/>
            <person name="Yadav J.S."/>
            <person name="Pangilinan J."/>
            <person name="Larsson K.H."/>
            <person name="Matsuura K."/>
            <person name="Barry K."/>
            <person name="Labutti K."/>
            <person name="Kuo R."/>
            <person name="Ohm R.A."/>
            <person name="Bhattacharya S.S."/>
            <person name="Shirouzu T."/>
            <person name="Yoshinaga Y."/>
            <person name="Martin F.M."/>
            <person name="Grigoriev I.V."/>
            <person name="Hibbett D.S."/>
        </authorList>
    </citation>
    <scope>NUCLEOTIDE SEQUENCE [LARGE SCALE GENOMIC DNA]</scope>
    <source>
        <strain evidence="1 2">HHB12733</strain>
    </source>
</reference>
<protein>
    <submittedName>
        <fullName evidence="1">Uncharacterized protein</fullName>
    </submittedName>
</protein>
<evidence type="ECO:0000313" key="1">
    <source>
        <dbReference type="EMBL" id="KZT60861.1"/>
    </source>
</evidence>
<name>A0A165IQ90_9BASI</name>
<proteinExistence type="predicted"/>
<keyword evidence="2" id="KW-1185">Reference proteome</keyword>
<dbReference type="EMBL" id="KV423927">
    <property type="protein sequence ID" value="KZT60861.1"/>
    <property type="molecule type" value="Genomic_DNA"/>
</dbReference>
<dbReference type="Proteomes" id="UP000076842">
    <property type="component" value="Unassembled WGS sequence"/>
</dbReference>
<accession>A0A165IQ90</accession>
<dbReference type="InParanoid" id="A0A165IQ90"/>
<gene>
    <name evidence="1" type="ORF">CALCODRAFT_70068</name>
</gene>
<sequence>MSFFYRDESSSFKPFNLYLLYTRLTRTAQAYGWHMIVIQQDVTKGSQGWVERDSAGRYIFGNHTALHESTIHTVNAVLFLRLAALGSAAMLEIYNEAVKNFNSDVARGTRSYSNPESTLVAFLDNLYTLGLIGAGGDNLLDQARTLGASRLLTALPTPAPIHDAYPVISFPAPN</sequence>
<evidence type="ECO:0000313" key="2">
    <source>
        <dbReference type="Proteomes" id="UP000076842"/>
    </source>
</evidence>